<feature type="domain" description="C2" evidence="1">
    <location>
        <begin position="1"/>
        <end position="100"/>
    </location>
</feature>
<sequence>MLHIRILGAQDLPLLPDKLKKTRISCFSYSSYRYYYGTFKSSEKTTEPTFDATIDVDLFRAIGLTFVLHTTQSMQPVNFIGNVNIELPRFLTVGTGKRLLETPNKSFNFKFPIKSGVSENPFLLFQLTYVPKEYPPITVDQFKELPIVHLWATYDPPVANNATNPVEIELLQAYPVADPRPKIKTGYYFHLDKRYNWESVGKSSMDKSIIGATGMTQIHSFSLPKIQSKYNFLILNVANYKGTIKLNFVGEQKGKIANIENSNYINLQGEEIQAGTIRTVDIQVEPNTKYSAPIILFYDKVKGKTVFAINGFPPVQNRYKSDENLEEPDQTLTDFEFHSKIIEEATKVVPAWNDIIFKRTNVLPKTDPVSIAKTFEYYHLPKDLNIRLYLGSSIAYNGGSTNQTDVWTPSFVVYDKNTGKQCPDIGKELTLRPSLEFPTNFFAKSFLHFKFNSFINLDFTKFDKNKVFIFAMGCSATTKSIPHGIYLISHNDGENETLMFRNLISAGSPKVHFVVCFRFECINDDWQIIPMRHYFKDNQKMLQTLDAMFLNKWNLPLSQTSSQINNTFLSESSDDEPLNKSKK</sequence>
<evidence type="ECO:0000313" key="2">
    <source>
        <dbReference type="EMBL" id="KAK8896824.1"/>
    </source>
</evidence>
<comment type="caution">
    <text evidence="2">The sequence shown here is derived from an EMBL/GenBank/DDBJ whole genome shotgun (WGS) entry which is preliminary data.</text>
</comment>
<name>A0ABR2L0G7_9EUKA</name>
<keyword evidence="3" id="KW-1185">Reference proteome</keyword>
<dbReference type="PROSITE" id="PS50004">
    <property type="entry name" value="C2"/>
    <property type="match status" value="1"/>
</dbReference>
<accession>A0ABR2L0G7</accession>
<gene>
    <name evidence="2" type="ORF">M9Y10_014745</name>
</gene>
<dbReference type="InterPro" id="IPR000008">
    <property type="entry name" value="C2_dom"/>
</dbReference>
<reference evidence="2 3" key="1">
    <citation type="submission" date="2024-04" db="EMBL/GenBank/DDBJ databases">
        <title>Tritrichomonas musculus Genome.</title>
        <authorList>
            <person name="Alves-Ferreira E."/>
            <person name="Grigg M."/>
            <person name="Lorenzi H."/>
            <person name="Galac M."/>
        </authorList>
    </citation>
    <scope>NUCLEOTIDE SEQUENCE [LARGE SCALE GENOMIC DNA]</scope>
    <source>
        <strain evidence="2 3">EAF2021</strain>
    </source>
</reference>
<dbReference type="EMBL" id="JAPFFF010000002">
    <property type="protein sequence ID" value="KAK8896824.1"/>
    <property type="molecule type" value="Genomic_DNA"/>
</dbReference>
<proteinExistence type="predicted"/>
<dbReference type="Proteomes" id="UP001470230">
    <property type="component" value="Unassembled WGS sequence"/>
</dbReference>
<protein>
    <recommendedName>
        <fullName evidence="1">C2 domain-containing protein</fullName>
    </recommendedName>
</protein>
<evidence type="ECO:0000313" key="3">
    <source>
        <dbReference type="Proteomes" id="UP001470230"/>
    </source>
</evidence>
<organism evidence="2 3">
    <name type="scientific">Tritrichomonas musculus</name>
    <dbReference type="NCBI Taxonomy" id="1915356"/>
    <lineage>
        <taxon>Eukaryota</taxon>
        <taxon>Metamonada</taxon>
        <taxon>Parabasalia</taxon>
        <taxon>Tritrichomonadida</taxon>
        <taxon>Tritrichomonadidae</taxon>
        <taxon>Tritrichomonas</taxon>
    </lineage>
</organism>
<evidence type="ECO:0000259" key="1">
    <source>
        <dbReference type="PROSITE" id="PS50004"/>
    </source>
</evidence>